<reference evidence="7 8" key="1">
    <citation type="journal article" date="2024" name="Nat. Commun.">
        <title>Phylogenomics reveals the evolutionary origins of lichenization in chlorophyte algae.</title>
        <authorList>
            <person name="Puginier C."/>
            <person name="Libourel C."/>
            <person name="Otte J."/>
            <person name="Skaloud P."/>
            <person name="Haon M."/>
            <person name="Grisel S."/>
            <person name="Petersen M."/>
            <person name="Berrin J.G."/>
            <person name="Delaux P.M."/>
            <person name="Dal Grande F."/>
            <person name="Keller J."/>
        </authorList>
    </citation>
    <scope>NUCLEOTIDE SEQUENCE [LARGE SCALE GENOMIC DNA]</scope>
    <source>
        <strain evidence="7 8">SAG 2043</strain>
    </source>
</reference>
<dbReference type="Pfam" id="PF07690">
    <property type="entry name" value="MFS_1"/>
    <property type="match status" value="1"/>
</dbReference>
<comment type="subcellular location">
    <subcellularLocation>
        <location evidence="1">Membrane</location>
        <topology evidence="1">Multi-pass membrane protein</topology>
    </subcellularLocation>
</comment>
<keyword evidence="4 5" id="KW-0472">Membrane</keyword>
<feature type="domain" description="Major facilitator superfamily (MFS) profile" evidence="6">
    <location>
        <begin position="1"/>
        <end position="420"/>
    </location>
</feature>
<evidence type="ECO:0000313" key="8">
    <source>
        <dbReference type="Proteomes" id="UP001489004"/>
    </source>
</evidence>
<dbReference type="GO" id="GO:0022857">
    <property type="term" value="F:transmembrane transporter activity"/>
    <property type="evidence" value="ECO:0007669"/>
    <property type="project" value="InterPro"/>
</dbReference>
<gene>
    <name evidence="7" type="ORF">WJX72_006405</name>
</gene>
<feature type="transmembrane region" description="Helical" evidence="5">
    <location>
        <begin position="395"/>
        <end position="415"/>
    </location>
</feature>
<feature type="transmembrane region" description="Helical" evidence="5">
    <location>
        <begin position="300"/>
        <end position="317"/>
    </location>
</feature>
<dbReference type="PANTHER" id="PTHR23507">
    <property type="entry name" value="ZGC:174356"/>
    <property type="match status" value="1"/>
</dbReference>
<feature type="transmembrane region" description="Helical" evidence="5">
    <location>
        <begin position="113"/>
        <end position="136"/>
    </location>
</feature>
<protein>
    <recommendedName>
        <fullName evidence="6">Major facilitator superfamily (MFS) profile domain-containing protein</fullName>
    </recommendedName>
</protein>
<evidence type="ECO:0000256" key="4">
    <source>
        <dbReference type="ARBA" id="ARBA00023136"/>
    </source>
</evidence>
<feature type="transmembrane region" description="Helical" evidence="5">
    <location>
        <begin position="88"/>
        <end position="107"/>
    </location>
</feature>
<dbReference type="SUPFAM" id="SSF103473">
    <property type="entry name" value="MFS general substrate transporter"/>
    <property type="match status" value="1"/>
</dbReference>
<sequence>MLLYVSCLTLVTPITPTLMTDFFASRNSPVALFCEDYPPNQAPQACRDAHSTSVIWSSWTSFISNSLLSFLLAPMIGSWTDVYGRKPFMILAFAVTSVHDVVLLLHLNLGVSLLWYFPAQALNGAFSSLTIALSFVSDLMQPRHRAATFGLILASFSVGVLIGPGLGGFLPPVWAAWGAIGGIGFAITYTAVVLPESLSASAKCAARARQDAGVRGLAGRWAAMRILGRSSLFIKLTICVMLSGVVAEGLSDLLIQFFQIKLGFTTQDQAMVFIVYGGCGLLVNTILLRFLLLYLGETRVLVFGLLSSTVAQTVLAFSVNRGMAFSALAISSLGYTAFPAISSIKANNVHDYEQGTIQGALYGARSLAQGVGPLIFAALFSAFTRSDSPLPYFPGAPFLFGVALMLVALGVAATIDTRAGEGRQLLVDGASSGDEEDGQLPAEDGRAFVRRARAVSKRDAAALPAETVALLAESEVWPEV</sequence>
<dbReference type="Proteomes" id="UP001489004">
    <property type="component" value="Unassembled WGS sequence"/>
</dbReference>
<feature type="transmembrane region" description="Helical" evidence="5">
    <location>
        <begin position="232"/>
        <end position="250"/>
    </location>
</feature>
<evidence type="ECO:0000259" key="6">
    <source>
        <dbReference type="PROSITE" id="PS50850"/>
    </source>
</evidence>
<feature type="transmembrane region" description="Helical" evidence="5">
    <location>
        <begin position="270"/>
        <end position="293"/>
    </location>
</feature>
<dbReference type="Gene3D" id="1.20.1250.20">
    <property type="entry name" value="MFS general substrate transporter like domains"/>
    <property type="match status" value="1"/>
</dbReference>
<dbReference type="PANTHER" id="PTHR23507:SF1">
    <property type="entry name" value="FI18259P1-RELATED"/>
    <property type="match status" value="1"/>
</dbReference>
<dbReference type="EMBL" id="JALJOR010000015">
    <property type="protein sequence ID" value="KAK9805583.1"/>
    <property type="molecule type" value="Genomic_DNA"/>
</dbReference>
<feature type="transmembrane region" description="Helical" evidence="5">
    <location>
        <begin position="148"/>
        <end position="167"/>
    </location>
</feature>
<feature type="transmembrane region" description="Helical" evidence="5">
    <location>
        <begin position="323"/>
        <end position="341"/>
    </location>
</feature>
<feature type="transmembrane region" description="Helical" evidence="5">
    <location>
        <begin position="173"/>
        <end position="194"/>
    </location>
</feature>
<evidence type="ECO:0000256" key="2">
    <source>
        <dbReference type="ARBA" id="ARBA00022692"/>
    </source>
</evidence>
<evidence type="ECO:0000256" key="5">
    <source>
        <dbReference type="SAM" id="Phobius"/>
    </source>
</evidence>
<feature type="transmembrane region" description="Helical" evidence="5">
    <location>
        <begin position="54"/>
        <end position="76"/>
    </location>
</feature>
<dbReference type="PROSITE" id="PS50850">
    <property type="entry name" value="MFS"/>
    <property type="match status" value="1"/>
</dbReference>
<dbReference type="InterPro" id="IPR011701">
    <property type="entry name" value="MFS"/>
</dbReference>
<keyword evidence="8" id="KW-1185">Reference proteome</keyword>
<keyword evidence="2 5" id="KW-0812">Transmembrane</keyword>
<comment type="caution">
    <text evidence="7">The sequence shown here is derived from an EMBL/GenBank/DDBJ whole genome shotgun (WGS) entry which is preliminary data.</text>
</comment>
<organism evidence="7 8">
    <name type="scientific">[Myrmecia] bisecta</name>
    <dbReference type="NCBI Taxonomy" id="41462"/>
    <lineage>
        <taxon>Eukaryota</taxon>
        <taxon>Viridiplantae</taxon>
        <taxon>Chlorophyta</taxon>
        <taxon>core chlorophytes</taxon>
        <taxon>Trebouxiophyceae</taxon>
        <taxon>Trebouxiales</taxon>
        <taxon>Trebouxiaceae</taxon>
        <taxon>Myrmecia</taxon>
    </lineage>
</organism>
<feature type="transmembrane region" description="Helical" evidence="5">
    <location>
        <begin position="362"/>
        <end position="383"/>
    </location>
</feature>
<accession>A0AAW1PBY7</accession>
<dbReference type="InterPro" id="IPR020846">
    <property type="entry name" value="MFS_dom"/>
</dbReference>
<dbReference type="InterPro" id="IPR036259">
    <property type="entry name" value="MFS_trans_sf"/>
</dbReference>
<dbReference type="AlphaFoldDB" id="A0AAW1PBY7"/>
<evidence type="ECO:0000313" key="7">
    <source>
        <dbReference type="EMBL" id="KAK9805583.1"/>
    </source>
</evidence>
<dbReference type="GO" id="GO:0016020">
    <property type="term" value="C:membrane"/>
    <property type="evidence" value="ECO:0007669"/>
    <property type="project" value="UniProtKB-SubCell"/>
</dbReference>
<evidence type="ECO:0000256" key="1">
    <source>
        <dbReference type="ARBA" id="ARBA00004141"/>
    </source>
</evidence>
<keyword evidence="3 5" id="KW-1133">Transmembrane helix</keyword>
<name>A0AAW1PBY7_9CHLO</name>
<proteinExistence type="predicted"/>
<evidence type="ECO:0000256" key="3">
    <source>
        <dbReference type="ARBA" id="ARBA00022989"/>
    </source>
</evidence>